<proteinExistence type="predicted"/>
<evidence type="ECO:0000313" key="1">
    <source>
        <dbReference type="EMBL" id="TDQ30894.1"/>
    </source>
</evidence>
<dbReference type="SUPFAM" id="SSF53137">
    <property type="entry name" value="Translational machinery components"/>
    <property type="match status" value="1"/>
</dbReference>
<name>A0A4R6TJ66_9FLAO</name>
<comment type="caution">
    <text evidence="1">The sequence shown here is derived from an EMBL/GenBank/DDBJ whole genome shotgun (WGS) entry which is preliminary data.</text>
</comment>
<protein>
    <recommendedName>
        <fullName evidence="3">Protein required for attachment to host cells</fullName>
    </recommendedName>
</protein>
<organism evidence="1 2">
    <name type="scientific">Zeaxanthinibacter enoshimensis</name>
    <dbReference type="NCBI Taxonomy" id="392009"/>
    <lineage>
        <taxon>Bacteria</taxon>
        <taxon>Pseudomonadati</taxon>
        <taxon>Bacteroidota</taxon>
        <taxon>Flavobacteriia</taxon>
        <taxon>Flavobacteriales</taxon>
        <taxon>Flavobacteriaceae</taxon>
        <taxon>Zeaxanthinibacter</taxon>
    </lineage>
</organism>
<evidence type="ECO:0000313" key="2">
    <source>
        <dbReference type="Proteomes" id="UP000295468"/>
    </source>
</evidence>
<dbReference type="EMBL" id="SNYI01000002">
    <property type="protein sequence ID" value="TDQ30894.1"/>
    <property type="molecule type" value="Genomic_DNA"/>
</dbReference>
<dbReference type="RefSeq" id="WP_133643766.1">
    <property type="nucleotide sequence ID" value="NZ_SNYI01000002.1"/>
</dbReference>
<dbReference type="Proteomes" id="UP000295468">
    <property type="component" value="Unassembled WGS sequence"/>
</dbReference>
<gene>
    <name evidence="1" type="ORF">CLV82_1591</name>
</gene>
<reference evidence="1 2" key="1">
    <citation type="submission" date="2019-03" db="EMBL/GenBank/DDBJ databases">
        <title>Genomic Encyclopedia of Archaeal and Bacterial Type Strains, Phase II (KMG-II): from individual species to whole genera.</title>
        <authorList>
            <person name="Goeker M."/>
        </authorList>
    </citation>
    <scope>NUCLEOTIDE SEQUENCE [LARGE SCALE GENOMIC DNA]</scope>
    <source>
        <strain evidence="1 2">DSM 18435</strain>
    </source>
</reference>
<evidence type="ECO:0008006" key="3">
    <source>
        <dbReference type="Google" id="ProtNLM"/>
    </source>
</evidence>
<accession>A0A4R6TJ66</accession>
<keyword evidence="2" id="KW-1185">Reference proteome</keyword>
<dbReference type="AlphaFoldDB" id="A0A4R6TJ66"/>
<dbReference type="OrthoDB" id="594984at2"/>
<sequence length="134" mass="15288">MKNIGVWMDKEKAHIVSLEKGQEDFSTLSSELEFFNPKGGSRSKVKWGPQEVVQDSRYLEREKHQLNNYFDKLATALSEADSIALYGPAGTNRKFLDALTNKRKRLADKVKIVATADSMTENQFRALVRDCFKD</sequence>